<dbReference type="EMBL" id="BARV01022470">
    <property type="protein sequence ID" value="GAI20466.1"/>
    <property type="molecule type" value="Genomic_DNA"/>
</dbReference>
<gene>
    <name evidence="2" type="ORF">S06H3_37040</name>
</gene>
<feature type="non-terminal residue" evidence="2">
    <location>
        <position position="1"/>
    </location>
</feature>
<evidence type="ECO:0000256" key="1">
    <source>
        <dbReference type="SAM" id="MobiDB-lite"/>
    </source>
</evidence>
<dbReference type="AlphaFoldDB" id="X1MR38"/>
<comment type="caution">
    <text evidence="2">The sequence shown here is derived from an EMBL/GenBank/DDBJ whole genome shotgun (WGS) entry which is preliminary data.</text>
</comment>
<proteinExistence type="predicted"/>
<accession>X1MR38</accession>
<sequence length="132" mass="14993">KQCLSEIDNKKSQIVVSDKELKKRIVFENLLKELFSTEVPKRLEALRIVTKTNMKESLPYLGVLLIDPNPSVHQETGAIINQIVMSSSQEIKKLIPNLKYLTKSNSVNNENHGQNTEIMERRLGNDDRYGGG</sequence>
<feature type="compositionally biased region" description="Polar residues" evidence="1">
    <location>
        <begin position="106"/>
        <end position="117"/>
    </location>
</feature>
<name>X1MR38_9ZZZZ</name>
<protein>
    <submittedName>
        <fullName evidence="2">Uncharacterized protein</fullName>
    </submittedName>
</protein>
<dbReference type="SUPFAM" id="SSF48371">
    <property type="entry name" value="ARM repeat"/>
    <property type="match status" value="1"/>
</dbReference>
<evidence type="ECO:0000313" key="2">
    <source>
        <dbReference type="EMBL" id="GAI20466.1"/>
    </source>
</evidence>
<feature type="region of interest" description="Disordered" evidence="1">
    <location>
        <begin position="106"/>
        <end position="132"/>
    </location>
</feature>
<dbReference type="InterPro" id="IPR016024">
    <property type="entry name" value="ARM-type_fold"/>
</dbReference>
<feature type="compositionally biased region" description="Basic and acidic residues" evidence="1">
    <location>
        <begin position="118"/>
        <end position="132"/>
    </location>
</feature>
<organism evidence="2">
    <name type="scientific">marine sediment metagenome</name>
    <dbReference type="NCBI Taxonomy" id="412755"/>
    <lineage>
        <taxon>unclassified sequences</taxon>
        <taxon>metagenomes</taxon>
        <taxon>ecological metagenomes</taxon>
    </lineage>
</organism>
<reference evidence="2" key="1">
    <citation type="journal article" date="2014" name="Front. Microbiol.">
        <title>High frequency of phylogenetically diverse reductive dehalogenase-homologous genes in deep subseafloor sedimentary metagenomes.</title>
        <authorList>
            <person name="Kawai M."/>
            <person name="Futagami T."/>
            <person name="Toyoda A."/>
            <person name="Takaki Y."/>
            <person name="Nishi S."/>
            <person name="Hori S."/>
            <person name="Arai W."/>
            <person name="Tsubouchi T."/>
            <person name="Morono Y."/>
            <person name="Uchiyama I."/>
            <person name="Ito T."/>
            <person name="Fujiyama A."/>
            <person name="Inagaki F."/>
            <person name="Takami H."/>
        </authorList>
    </citation>
    <scope>NUCLEOTIDE SEQUENCE</scope>
    <source>
        <strain evidence="2">Expedition CK06-06</strain>
    </source>
</reference>